<sequence>MNDGFVKSAVLPDSASDYAVFQPESGLWVTLRNAPNDYSHDEALLLCETFPGEWVSWVPGFGEITLSRGQFHQNEQI</sequence>
<reference evidence="2" key="1">
    <citation type="submission" date="2018-04" db="EMBL/GenBank/DDBJ databases">
        <authorList>
            <person name="Cornet L."/>
        </authorList>
    </citation>
    <scope>NUCLEOTIDE SEQUENCE [LARGE SCALE GENOMIC DNA]</scope>
</reference>
<evidence type="ECO:0000313" key="2">
    <source>
        <dbReference type="Proteomes" id="UP000249354"/>
    </source>
</evidence>
<dbReference type="Proteomes" id="UP000249354">
    <property type="component" value="Unassembled WGS sequence"/>
</dbReference>
<dbReference type="EMBL" id="QBMC01000262">
    <property type="protein sequence ID" value="PZO08938.1"/>
    <property type="molecule type" value="Genomic_DNA"/>
</dbReference>
<organism evidence="1 2">
    <name type="scientific">Leptolyngbya foveolarum</name>
    <dbReference type="NCBI Taxonomy" id="47253"/>
    <lineage>
        <taxon>Bacteria</taxon>
        <taxon>Bacillati</taxon>
        <taxon>Cyanobacteriota</taxon>
        <taxon>Cyanophyceae</taxon>
        <taxon>Leptolyngbyales</taxon>
        <taxon>Leptolyngbyaceae</taxon>
        <taxon>Leptolyngbya group</taxon>
        <taxon>Leptolyngbya</taxon>
    </lineage>
</organism>
<comment type="caution">
    <text evidence="1">The sequence shown here is derived from an EMBL/GenBank/DDBJ whole genome shotgun (WGS) entry which is preliminary data.</text>
</comment>
<reference evidence="1 2" key="2">
    <citation type="submission" date="2018-06" db="EMBL/GenBank/DDBJ databases">
        <title>Metagenomic assembly of (sub)arctic Cyanobacteria and their associated microbiome from non-axenic cultures.</title>
        <authorList>
            <person name="Baurain D."/>
        </authorList>
    </citation>
    <scope>NUCLEOTIDE SEQUENCE [LARGE SCALE GENOMIC DNA]</scope>
    <source>
        <strain evidence="1">ULC129bin1</strain>
    </source>
</reference>
<protein>
    <submittedName>
        <fullName evidence="1">Uncharacterized protein</fullName>
    </submittedName>
</protein>
<evidence type="ECO:0000313" key="1">
    <source>
        <dbReference type="EMBL" id="PZO08938.1"/>
    </source>
</evidence>
<name>A0A2W4VPE6_9CYAN</name>
<proteinExistence type="predicted"/>
<accession>A0A2W4VPE6</accession>
<gene>
    <name evidence="1" type="ORF">DCF25_21905</name>
</gene>
<dbReference type="AlphaFoldDB" id="A0A2W4VPE6"/>